<accession>X0XR66</accession>
<dbReference type="GO" id="GO:0032790">
    <property type="term" value="P:ribosome disassembly"/>
    <property type="evidence" value="ECO:0007669"/>
    <property type="project" value="TreeGrafter"/>
</dbReference>
<evidence type="ECO:0000313" key="2">
    <source>
        <dbReference type="EMBL" id="GAG39143.1"/>
    </source>
</evidence>
<protein>
    <recommendedName>
        <fullName evidence="1">Pelota N-terminal domain-containing protein</fullName>
    </recommendedName>
</protein>
<dbReference type="SUPFAM" id="SSF159065">
    <property type="entry name" value="Dom34/Pelota N-terminal domain-like"/>
    <property type="match status" value="1"/>
</dbReference>
<dbReference type="GO" id="GO:0070481">
    <property type="term" value="P:nuclear-transcribed mRNA catabolic process, non-stop decay"/>
    <property type="evidence" value="ECO:0007669"/>
    <property type="project" value="InterPro"/>
</dbReference>
<dbReference type="AlphaFoldDB" id="X0XR66"/>
<dbReference type="InterPro" id="IPR038069">
    <property type="entry name" value="Pelota/DOM34_N"/>
</dbReference>
<dbReference type="GO" id="GO:0071025">
    <property type="term" value="P:RNA surveillance"/>
    <property type="evidence" value="ECO:0007669"/>
    <property type="project" value="InterPro"/>
</dbReference>
<dbReference type="PANTHER" id="PTHR10853:SF0">
    <property type="entry name" value="PROTEIN PELOTA HOMOLOG"/>
    <property type="match status" value="1"/>
</dbReference>
<evidence type="ECO:0000259" key="1">
    <source>
        <dbReference type="Pfam" id="PF26356"/>
    </source>
</evidence>
<proteinExistence type="predicted"/>
<name>X0XR66_9ZZZZ</name>
<dbReference type="GO" id="GO:0005737">
    <property type="term" value="C:cytoplasm"/>
    <property type="evidence" value="ECO:0007669"/>
    <property type="project" value="TreeGrafter"/>
</dbReference>
<dbReference type="Pfam" id="PF26356">
    <property type="entry name" value="Pelota_N"/>
    <property type="match status" value="1"/>
</dbReference>
<dbReference type="GO" id="GO:0070651">
    <property type="term" value="P:nonfunctional rRNA decay"/>
    <property type="evidence" value="ECO:0007669"/>
    <property type="project" value="TreeGrafter"/>
</dbReference>
<dbReference type="InterPro" id="IPR058547">
    <property type="entry name" value="Pelota_N"/>
</dbReference>
<organism evidence="2">
    <name type="scientific">marine sediment metagenome</name>
    <dbReference type="NCBI Taxonomy" id="412755"/>
    <lineage>
        <taxon>unclassified sequences</taxon>
        <taxon>metagenomes</taxon>
        <taxon>ecological metagenomes</taxon>
    </lineage>
</organism>
<dbReference type="EMBL" id="BARS01047357">
    <property type="protein sequence ID" value="GAG39143.1"/>
    <property type="molecule type" value="Genomic_DNA"/>
</dbReference>
<reference evidence="2" key="1">
    <citation type="journal article" date="2014" name="Front. Microbiol.">
        <title>High frequency of phylogenetically diverse reductive dehalogenase-homologous genes in deep subseafloor sedimentary metagenomes.</title>
        <authorList>
            <person name="Kawai M."/>
            <person name="Futagami T."/>
            <person name="Toyoda A."/>
            <person name="Takaki Y."/>
            <person name="Nishi S."/>
            <person name="Hori S."/>
            <person name="Arai W."/>
            <person name="Tsubouchi T."/>
            <person name="Morono Y."/>
            <person name="Uchiyama I."/>
            <person name="Ito T."/>
            <person name="Fujiyama A."/>
            <person name="Inagaki F."/>
            <person name="Takami H."/>
        </authorList>
    </citation>
    <scope>NUCLEOTIDE SEQUENCE</scope>
    <source>
        <strain evidence="2">Expedition CK06-06</strain>
    </source>
</reference>
<feature type="domain" description="Pelota N-terminal" evidence="1">
    <location>
        <begin position="1"/>
        <end position="77"/>
    </location>
</feature>
<sequence>MKILEIDKKSEIVSIRTEDLNDLWTLYNVIDKNDEVSARTNRRIVLKEGSKGERKQMNLILNVESVSFHEFTSRLRV</sequence>
<dbReference type="GO" id="GO:0070966">
    <property type="term" value="P:nuclear-transcribed mRNA catabolic process, no-go decay"/>
    <property type="evidence" value="ECO:0007669"/>
    <property type="project" value="InterPro"/>
</dbReference>
<gene>
    <name evidence="2" type="ORF">S01H1_71144</name>
</gene>
<feature type="non-terminal residue" evidence="2">
    <location>
        <position position="77"/>
    </location>
</feature>
<dbReference type="InterPro" id="IPR004405">
    <property type="entry name" value="TF_pelota"/>
</dbReference>
<dbReference type="Gene3D" id="2.30.30.870">
    <property type="entry name" value="Pelota, domain A"/>
    <property type="match status" value="1"/>
</dbReference>
<dbReference type="PANTHER" id="PTHR10853">
    <property type="entry name" value="PELOTA"/>
    <property type="match status" value="1"/>
</dbReference>
<comment type="caution">
    <text evidence="2">The sequence shown here is derived from an EMBL/GenBank/DDBJ whole genome shotgun (WGS) entry which is preliminary data.</text>
</comment>